<keyword evidence="8" id="KW-1185">Reference proteome</keyword>
<reference evidence="7 8" key="1">
    <citation type="submission" date="2020-08" db="EMBL/GenBank/DDBJ databases">
        <title>Genome public.</title>
        <authorList>
            <person name="Liu C."/>
            <person name="Sun Q."/>
        </authorList>
    </citation>
    <scope>NUCLEOTIDE SEQUENCE [LARGE SCALE GENOMIC DNA]</scope>
    <source>
        <strain evidence="7 8">BX17</strain>
    </source>
</reference>
<gene>
    <name evidence="7" type="ORF">H8S54_11620</name>
</gene>
<organism evidence="7 8">
    <name type="scientific">Blautia segnis</name>
    <dbReference type="NCBI Taxonomy" id="2763030"/>
    <lineage>
        <taxon>Bacteria</taxon>
        <taxon>Bacillati</taxon>
        <taxon>Bacillota</taxon>
        <taxon>Clostridia</taxon>
        <taxon>Lachnospirales</taxon>
        <taxon>Lachnospiraceae</taxon>
        <taxon>Blautia</taxon>
    </lineage>
</organism>
<feature type="signal peptide" evidence="5">
    <location>
        <begin position="1"/>
        <end position="22"/>
    </location>
</feature>
<comment type="similarity">
    <text evidence="1">Belongs to the serine-aspartate repeat-containing protein (SDr) family.</text>
</comment>
<dbReference type="Gene3D" id="2.60.40.10">
    <property type="entry name" value="Immunoglobulins"/>
    <property type="match status" value="3"/>
</dbReference>
<comment type="caution">
    <text evidence="7">The sequence shown here is derived from an EMBL/GenBank/DDBJ whole genome shotgun (WGS) entry which is preliminary data.</text>
</comment>
<feature type="compositionally biased region" description="Acidic residues" evidence="4">
    <location>
        <begin position="45"/>
        <end position="76"/>
    </location>
</feature>
<evidence type="ECO:0000259" key="6">
    <source>
        <dbReference type="Pfam" id="PF17802"/>
    </source>
</evidence>
<dbReference type="PANTHER" id="PTHR36108:SF13">
    <property type="entry name" value="COLOSSIN-B-RELATED"/>
    <property type="match status" value="1"/>
</dbReference>
<dbReference type="SUPFAM" id="SSF49478">
    <property type="entry name" value="Cna protein B-type domain"/>
    <property type="match status" value="2"/>
</dbReference>
<evidence type="ECO:0000313" key="7">
    <source>
        <dbReference type="EMBL" id="MBC5651743.1"/>
    </source>
</evidence>
<accession>A0A8I0DSD1</accession>
<name>A0A8I0DSD1_9FIRM</name>
<evidence type="ECO:0000256" key="5">
    <source>
        <dbReference type="SAM" id="SignalP"/>
    </source>
</evidence>
<dbReference type="EMBL" id="JACOOT010000026">
    <property type="protein sequence ID" value="MBC5651743.1"/>
    <property type="molecule type" value="Genomic_DNA"/>
</dbReference>
<evidence type="ECO:0000256" key="1">
    <source>
        <dbReference type="ARBA" id="ARBA00007257"/>
    </source>
</evidence>
<dbReference type="Gene3D" id="2.60.40.740">
    <property type="match status" value="1"/>
</dbReference>
<evidence type="ECO:0000256" key="4">
    <source>
        <dbReference type="SAM" id="MobiDB-lite"/>
    </source>
</evidence>
<dbReference type="PANTHER" id="PTHR36108">
    <property type="entry name" value="COLOSSIN-B-RELATED"/>
    <property type="match status" value="1"/>
</dbReference>
<feature type="domain" description="SpaA-like prealbumin fold" evidence="6">
    <location>
        <begin position="757"/>
        <end position="855"/>
    </location>
</feature>
<proteinExistence type="inferred from homology"/>
<sequence>MRKRFFRKAVLAAVIAVPAVFSHPDSRALAQEEGKAIEREKEAAGAEEQEAWNSEEEMENISEDTGEEEDTGSEDATDLENQMDAEGDEGFFTENDLFSEMEEDDLLFSEGEEAVPEENMENLIDLYAAHAGFVQEGLPVRNGNGGFVPVTNGEAVFSSKYTRLGWNSNSAVYPWSQAGSSVLAGQKIQGAVQGPYYLPLDNRAKGKYGFRVTNVGFNKEANTSLDLLMTCTDYLDYTYDNKGAKMTDLMPIFGISDTDDLWLLFADGLPAQEIKIDIVKSGTSTPVPGNYRFRWLDIDLYQRFGIRLQNGSIGHRYATKDSVVNVFQTELFSKNYEVLTAPAAKVEGEVPEHTVVYEVDQSAGFYLAILSPGYGNVSKNPAKAIQNQYEEALTGTCVSVAGLQWDAKGYGPVEYPKLTKKTGNTLAEQGAFNDLVNISDEFYYTLQTEIPEEHPAYYYGSCTITDALPAGVDFAEDAAVKMLPSGENVTSWFQLTAKDDVVSFQATQAALASSAFYGKTYEFQIKARMDASEMTPSYSGNVCSYAVKNKGSITCRHKNGQEGTNWSNEVVSRAKVQRPEPEKPQKWIIDGTAKVKAKEYKGRDFETVYEISQQIPQNTEQWKIAGLHIQDELADCFELKSAKLLVEQNVLASFGTSGGTDGNWKLSVKNQLLKLSSIGSLPESSYGKILRLQLSVRLKKGCSLQPYYAVNQNPDILEAHVYNMASVIFEWHQGTPASVFGNTDKTEVIIKEDTPKGTITVRKKDPSGRNLQGAVFEVKAAADIYSVVGTLLLSSGETVDKVTTDESGTAISKPLYMGKYTVEERTPPKGYVVTSKVCDVELKEGDAQKTAVFQNEETLVCIKKVSKKENVSDPDRCLAGVSFLLWEKTQGADKGKLYTTDANGMIQIKGLVPGTYVFQEKTAPDGYVPDGRSYEFTVDENGLVEQEQGHTITVENGYTKAEFRKTDKATQKTVAGATLRLTDAKGKIVDTWISGTTPHRINRLAAGEYLLTELEAPKGYKKGAPVKCVIQNEEAVQSFEMTDVKLVTIQVDKVIHGKEIVWAHGNPVFTFRLQGTDLDGEKYTYYDTVEFTRENTDTSKDARLSLSFEVPAGVYTVSECRIMRYELEKIDGVSGGKINGKEVQFDLSMNQNGTAVFTNKKTTDRELTDTGFVRNVIIP</sequence>
<dbReference type="Pfam" id="PF17802">
    <property type="entry name" value="SpaA"/>
    <property type="match status" value="3"/>
</dbReference>
<dbReference type="RefSeq" id="WP_186901532.1">
    <property type="nucleotide sequence ID" value="NZ_JACOOT010000026.1"/>
</dbReference>
<feature type="compositionally biased region" description="Basic and acidic residues" evidence="4">
    <location>
        <begin position="31"/>
        <end position="44"/>
    </location>
</feature>
<dbReference type="Proteomes" id="UP000652847">
    <property type="component" value="Unassembled WGS sequence"/>
</dbReference>
<evidence type="ECO:0000256" key="2">
    <source>
        <dbReference type="ARBA" id="ARBA00022525"/>
    </source>
</evidence>
<feature type="domain" description="SpaA-like prealbumin fold" evidence="6">
    <location>
        <begin position="875"/>
        <end position="945"/>
    </location>
</feature>
<evidence type="ECO:0000256" key="3">
    <source>
        <dbReference type="ARBA" id="ARBA00022729"/>
    </source>
</evidence>
<dbReference type="InterPro" id="IPR013783">
    <property type="entry name" value="Ig-like_fold"/>
</dbReference>
<dbReference type="InterPro" id="IPR041033">
    <property type="entry name" value="SpaA_PFL_dom_1"/>
</dbReference>
<keyword evidence="2" id="KW-0964">Secreted</keyword>
<keyword evidence="3 5" id="KW-0732">Signal</keyword>
<dbReference type="NCBIfam" id="TIGR04226">
    <property type="entry name" value="RrgB_K2N_iso_D2"/>
    <property type="match status" value="1"/>
</dbReference>
<evidence type="ECO:0000313" key="8">
    <source>
        <dbReference type="Proteomes" id="UP000652847"/>
    </source>
</evidence>
<feature type="chain" id="PRO_5038908742" evidence="5">
    <location>
        <begin position="23"/>
        <end position="1179"/>
    </location>
</feature>
<feature type="domain" description="SpaA-like prealbumin fold" evidence="6">
    <location>
        <begin position="961"/>
        <end position="1043"/>
    </location>
</feature>
<feature type="region of interest" description="Disordered" evidence="4">
    <location>
        <begin position="31"/>
        <end position="76"/>
    </location>
</feature>
<dbReference type="InterPro" id="IPR026466">
    <property type="entry name" value="Fim_isopep_form_D2_dom"/>
</dbReference>
<dbReference type="AlphaFoldDB" id="A0A8I0DSD1"/>
<protein>
    <submittedName>
        <fullName evidence="7">Isopeptide-forming domain-containing fimbrial protein</fullName>
    </submittedName>
</protein>